<dbReference type="OrthoDB" id="3386372at2"/>
<feature type="domain" description="S1 motif" evidence="1">
    <location>
        <begin position="17"/>
        <end position="86"/>
    </location>
</feature>
<reference evidence="2 3" key="2">
    <citation type="submission" date="2019-08" db="EMBL/GenBank/DDBJ databases">
        <title>Amycolatopsis acidicola sp. nov., isolated from peat swamp forest soil.</title>
        <authorList>
            <person name="Srisuk N."/>
        </authorList>
    </citation>
    <scope>NUCLEOTIDE SEQUENCE [LARGE SCALE GENOMIC DNA]</scope>
    <source>
        <strain evidence="2 3">TBRC 6029</strain>
    </source>
</reference>
<evidence type="ECO:0000259" key="1">
    <source>
        <dbReference type="PROSITE" id="PS50126"/>
    </source>
</evidence>
<keyword evidence="3" id="KW-1185">Reference proteome</keyword>
<dbReference type="GO" id="GO:0003676">
    <property type="term" value="F:nucleic acid binding"/>
    <property type="evidence" value="ECO:0007669"/>
    <property type="project" value="InterPro"/>
</dbReference>
<sequence length="186" mass="21254">MAQPAGIGDVIQRFPIGEHVSGRIRTYLRPNSRTGLFVDLEPGVTGFVDGTELPLHAHDWPPIGAAMRFEVLRHDLYESVYDNPHRCQVRLWPLDRRWRKPRAHHWGFDDEQWASIQARYRIGATVTGTVDSVARGNRWYTVHFDDVWARVSWTGTPPAVGTTGRYTVSRLLDSTHRILITPETTS</sequence>
<dbReference type="PROSITE" id="PS50126">
    <property type="entry name" value="S1"/>
    <property type="match status" value="1"/>
</dbReference>
<comment type="caution">
    <text evidence="2">The sequence shown here is derived from an EMBL/GenBank/DDBJ whole genome shotgun (WGS) entry which is preliminary data.</text>
</comment>
<evidence type="ECO:0000313" key="2">
    <source>
        <dbReference type="EMBL" id="TVT60876.1"/>
    </source>
</evidence>
<name>A0A558DIN3_9PSEU</name>
<protein>
    <recommendedName>
        <fullName evidence="1">S1 motif domain-containing protein</fullName>
    </recommendedName>
</protein>
<dbReference type="RefSeq" id="WP_144585886.1">
    <property type="nucleotide sequence ID" value="NZ_VJWX01000019.1"/>
</dbReference>
<gene>
    <name evidence="2" type="ORF">FNH05_03945</name>
</gene>
<proteinExistence type="predicted"/>
<organism evidence="2 3">
    <name type="scientific">Amycolatopsis rhizosphaerae</name>
    <dbReference type="NCBI Taxonomy" id="2053003"/>
    <lineage>
        <taxon>Bacteria</taxon>
        <taxon>Bacillati</taxon>
        <taxon>Actinomycetota</taxon>
        <taxon>Actinomycetes</taxon>
        <taxon>Pseudonocardiales</taxon>
        <taxon>Pseudonocardiaceae</taxon>
        <taxon>Amycolatopsis</taxon>
    </lineage>
</organism>
<dbReference type="EMBL" id="VJWX01000019">
    <property type="protein sequence ID" value="TVT60876.1"/>
    <property type="molecule type" value="Genomic_DNA"/>
</dbReference>
<dbReference type="Proteomes" id="UP000320011">
    <property type="component" value="Unassembled WGS sequence"/>
</dbReference>
<dbReference type="AlphaFoldDB" id="A0A558DIN3"/>
<evidence type="ECO:0000313" key="3">
    <source>
        <dbReference type="Proteomes" id="UP000320011"/>
    </source>
</evidence>
<dbReference type="InterPro" id="IPR003029">
    <property type="entry name" value="S1_domain"/>
</dbReference>
<accession>A0A558DIN3</accession>
<reference evidence="2 3" key="1">
    <citation type="submission" date="2019-07" db="EMBL/GenBank/DDBJ databases">
        <authorList>
            <person name="Duangmal K."/>
            <person name="Teo W.F.A."/>
        </authorList>
    </citation>
    <scope>NUCLEOTIDE SEQUENCE [LARGE SCALE GENOMIC DNA]</scope>
    <source>
        <strain evidence="2 3">TBRC 6029</strain>
    </source>
</reference>